<accession>A0A166GJP1</accession>
<protein>
    <submittedName>
        <fullName evidence="2">Uncharacterized protein</fullName>
    </submittedName>
</protein>
<evidence type="ECO:0000313" key="2">
    <source>
        <dbReference type="EMBL" id="KZP17906.1"/>
    </source>
</evidence>
<feature type="compositionally biased region" description="Polar residues" evidence="1">
    <location>
        <begin position="251"/>
        <end position="268"/>
    </location>
</feature>
<gene>
    <name evidence="2" type="ORF">FIBSPDRAFT_893970</name>
</gene>
<feature type="region of interest" description="Disordered" evidence="1">
    <location>
        <begin position="251"/>
        <end position="270"/>
    </location>
</feature>
<reference evidence="2 3" key="1">
    <citation type="journal article" date="2016" name="Mol. Biol. Evol.">
        <title>Comparative Genomics of Early-Diverging Mushroom-Forming Fungi Provides Insights into the Origins of Lignocellulose Decay Capabilities.</title>
        <authorList>
            <person name="Nagy L.G."/>
            <person name="Riley R."/>
            <person name="Tritt A."/>
            <person name="Adam C."/>
            <person name="Daum C."/>
            <person name="Floudas D."/>
            <person name="Sun H."/>
            <person name="Yadav J.S."/>
            <person name="Pangilinan J."/>
            <person name="Larsson K.H."/>
            <person name="Matsuura K."/>
            <person name="Barry K."/>
            <person name="Labutti K."/>
            <person name="Kuo R."/>
            <person name="Ohm R.A."/>
            <person name="Bhattacharya S.S."/>
            <person name="Shirouzu T."/>
            <person name="Yoshinaga Y."/>
            <person name="Martin F.M."/>
            <person name="Grigoriev I.V."/>
            <person name="Hibbett D.S."/>
        </authorList>
    </citation>
    <scope>NUCLEOTIDE SEQUENCE [LARGE SCALE GENOMIC DNA]</scope>
    <source>
        <strain evidence="2 3">CBS 109695</strain>
    </source>
</reference>
<organism evidence="2 3">
    <name type="scientific">Athelia psychrophila</name>
    <dbReference type="NCBI Taxonomy" id="1759441"/>
    <lineage>
        <taxon>Eukaryota</taxon>
        <taxon>Fungi</taxon>
        <taxon>Dikarya</taxon>
        <taxon>Basidiomycota</taxon>
        <taxon>Agaricomycotina</taxon>
        <taxon>Agaricomycetes</taxon>
        <taxon>Agaricomycetidae</taxon>
        <taxon>Atheliales</taxon>
        <taxon>Atheliaceae</taxon>
        <taxon>Athelia</taxon>
    </lineage>
</organism>
<proteinExistence type="predicted"/>
<dbReference type="AlphaFoldDB" id="A0A166GJP1"/>
<evidence type="ECO:0000256" key="1">
    <source>
        <dbReference type="SAM" id="MobiDB-lite"/>
    </source>
</evidence>
<evidence type="ECO:0000313" key="3">
    <source>
        <dbReference type="Proteomes" id="UP000076532"/>
    </source>
</evidence>
<sequence length="349" mass="37445">MQLLQCIHNIARQALNVPVGSLDNESLPSATPAIPDRGARILAGTSPSVGVAVRCIPESNSRQLLAHGATSTITVCKISPYLVTRINGKLLESMPNARAQHYLPFPLVLSGHIIPKERLACAVVVLGSMLFAHFLGQLTQPSKPMPPNSPPHHCLLPKPSEIQLSPLSKDSENIYAAASSASDDLRDYYRLTYPTIWEGCVQCAKMECVQAYSVHASMFPIPHIWAIFGLLPSRFTCHLPAGPIASSNLQYQQPHPNQSELPLSSGSAQAAPVNAAPGGESLRILQLTKTAHCFTGSRLSRPQKRAGQLQAFFKEMCILVGNTLLAIAKSAGSAPCSLPRLIDASIMNA</sequence>
<dbReference type="EMBL" id="KV417578">
    <property type="protein sequence ID" value="KZP17906.1"/>
    <property type="molecule type" value="Genomic_DNA"/>
</dbReference>
<name>A0A166GJP1_9AGAM</name>
<keyword evidence="3" id="KW-1185">Reference proteome</keyword>
<dbReference type="Proteomes" id="UP000076532">
    <property type="component" value="Unassembled WGS sequence"/>
</dbReference>